<dbReference type="Proteomes" id="UP000010729">
    <property type="component" value="Unassembled WGS sequence"/>
</dbReference>
<dbReference type="PROSITE" id="PS51257">
    <property type="entry name" value="PROKAR_LIPOPROTEIN"/>
    <property type="match status" value="1"/>
</dbReference>
<accession>N1UZ09</accession>
<organism evidence="2 3">
    <name type="scientific">Arthrobacter crystallopoietes BAB-32</name>
    <dbReference type="NCBI Taxonomy" id="1246476"/>
    <lineage>
        <taxon>Bacteria</taxon>
        <taxon>Bacillati</taxon>
        <taxon>Actinomycetota</taxon>
        <taxon>Actinomycetes</taxon>
        <taxon>Micrococcales</taxon>
        <taxon>Micrococcaceae</taxon>
        <taxon>Crystallibacter</taxon>
    </lineage>
</organism>
<evidence type="ECO:0000313" key="3">
    <source>
        <dbReference type="Proteomes" id="UP000010729"/>
    </source>
</evidence>
<gene>
    <name evidence="2" type="ORF">D477_003038</name>
</gene>
<protein>
    <submittedName>
        <fullName evidence="2">Lipoprotein</fullName>
    </submittedName>
</protein>
<feature type="signal peptide" evidence="1">
    <location>
        <begin position="1"/>
        <end position="24"/>
    </location>
</feature>
<dbReference type="OrthoDB" id="4951852at2"/>
<comment type="caution">
    <text evidence="2">The sequence shown here is derived from an EMBL/GenBank/DDBJ whole genome shotgun (WGS) entry which is preliminary data.</text>
</comment>
<keyword evidence="3" id="KW-1185">Reference proteome</keyword>
<name>N1UZ09_9MICC</name>
<evidence type="ECO:0000313" key="2">
    <source>
        <dbReference type="EMBL" id="EMY35636.1"/>
    </source>
</evidence>
<sequence>MRFAPIPVAAALVVVLGACGSPQAAQDEAPVDDPAVATEGQALEPTQEIFGPGEFELTTADGAQITMQIPADPPADIEAFREEVGAEPVTYMTAQLDNRKGSTAVGMYQVTLYDPEGNTYVFEDASVSHIGEWGPTYTEDYEYLLNDGTKLDESTGEALSSQSTDLYNKYLNSGNVDALAKGEAVMMGAFEEVPEEITGVAVQAYGMGEPEYAVPSD</sequence>
<evidence type="ECO:0000256" key="1">
    <source>
        <dbReference type="SAM" id="SignalP"/>
    </source>
</evidence>
<reference evidence="2 3" key="1">
    <citation type="journal article" date="2013" name="Genome Announc.">
        <title>Draft Genome Sequence of Arthrobacter crystallopoietes Strain BAB-32, Revealing Genes for Bioremediation.</title>
        <authorList>
            <person name="Joshi M.N."/>
            <person name="Pandit A.S."/>
            <person name="Sharma A."/>
            <person name="Pandya R.V."/>
            <person name="Desai S.M."/>
            <person name="Saxena A.K."/>
            <person name="Bagatharia S.B."/>
        </authorList>
    </citation>
    <scope>NUCLEOTIDE SEQUENCE [LARGE SCALE GENOMIC DNA]</scope>
    <source>
        <strain evidence="2 3">BAB-32</strain>
    </source>
</reference>
<keyword evidence="1" id="KW-0732">Signal</keyword>
<keyword evidence="2" id="KW-0449">Lipoprotein</keyword>
<dbReference type="EMBL" id="ANPE02000067">
    <property type="protein sequence ID" value="EMY35636.1"/>
    <property type="molecule type" value="Genomic_DNA"/>
</dbReference>
<dbReference type="RefSeq" id="WP_005267137.1">
    <property type="nucleotide sequence ID" value="NZ_ANPE02000067.1"/>
</dbReference>
<proteinExistence type="predicted"/>
<feature type="chain" id="PRO_5038573157" evidence="1">
    <location>
        <begin position="25"/>
        <end position="217"/>
    </location>
</feature>
<dbReference type="AlphaFoldDB" id="N1UZ09"/>